<reference evidence="9 10" key="1">
    <citation type="submission" date="2017-08" db="EMBL/GenBank/DDBJ databases">
        <title>Complete genome of Colwellia sp. NB097-1, a psychrophile bacterium ioslated from Bering Sea.</title>
        <authorList>
            <person name="Chen X."/>
        </authorList>
    </citation>
    <scope>NUCLEOTIDE SEQUENCE [LARGE SCALE GENOMIC DNA]</scope>
    <source>
        <strain evidence="9 10">NB097-1</strain>
    </source>
</reference>
<dbReference type="Proteomes" id="UP000202259">
    <property type="component" value="Chromosome"/>
</dbReference>
<keyword evidence="10" id="KW-1185">Reference proteome</keyword>
<dbReference type="InterPro" id="IPR006076">
    <property type="entry name" value="FAD-dep_OxRdtase"/>
</dbReference>
<evidence type="ECO:0000259" key="8">
    <source>
        <dbReference type="Pfam" id="PF16901"/>
    </source>
</evidence>
<dbReference type="InterPro" id="IPR038299">
    <property type="entry name" value="DAO_C_sf"/>
</dbReference>
<dbReference type="Pfam" id="PF01266">
    <property type="entry name" value="DAO"/>
    <property type="match status" value="1"/>
</dbReference>
<evidence type="ECO:0000313" key="10">
    <source>
        <dbReference type="Proteomes" id="UP000202259"/>
    </source>
</evidence>
<dbReference type="GO" id="GO:0046168">
    <property type="term" value="P:glycerol-3-phosphate catabolic process"/>
    <property type="evidence" value="ECO:0007669"/>
    <property type="project" value="TreeGrafter"/>
</dbReference>
<dbReference type="Gene3D" id="3.30.9.10">
    <property type="entry name" value="D-Amino Acid Oxidase, subunit A, domain 2"/>
    <property type="match status" value="1"/>
</dbReference>
<dbReference type="SUPFAM" id="SSF51905">
    <property type="entry name" value="FAD/NAD(P)-binding domain"/>
    <property type="match status" value="1"/>
</dbReference>
<accession>A0A222G624</accession>
<organism evidence="9 10">
    <name type="scientific">Cognaticolwellia beringensis</name>
    <dbReference type="NCBI Taxonomy" id="1967665"/>
    <lineage>
        <taxon>Bacteria</taxon>
        <taxon>Pseudomonadati</taxon>
        <taxon>Pseudomonadota</taxon>
        <taxon>Gammaproteobacteria</taxon>
        <taxon>Alteromonadales</taxon>
        <taxon>Colwelliaceae</taxon>
        <taxon>Cognaticolwellia</taxon>
    </lineage>
</organism>
<dbReference type="InterPro" id="IPR031656">
    <property type="entry name" value="DAO_C"/>
</dbReference>
<dbReference type="AlphaFoldDB" id="A0A222G624"/>
<dbReference type="NCBIfam" id="NF009906">
    <property type="entry name" value="PRK13369.1"/>
    <property type="match status" value="1"/>
</dbReference>
<dbReference type="Gene3D" id="1.10.8.870">
    <property type="entry name" value="Alpha-glycerophosphate oxidase, cap domain"/>
    <property type="match status" value="1"/>
</dbReference>
<dbReference type="PANTHER" id="PTHR11985">
    <property type="entry name" value="GLYCEROL-3-PHOSPHATE DEHYDROGENASE"/>
    <property type="match status" value="1"/>
</dbReference>
<dbReference type="PANTHER" id="PTHR11985:SF15">
    <property type="entry name" value="GLYCEROL-3-PHOSPHATE DEHYDROGENASE, MITOCHONDRIAL"/>
    <property type="match status" value="1"/>
</dbReference>
<dbReference type="InterPro" id="IPR036188">
    <property type="entry name" value="FAD/NAD-bd_sf"/>
</dbReference>
<protein>
    <recommendedName>
        <fullName evidence="6">Glycerol-3-phosphate dehydrogenase</fullName>
        <ecNumber evidence="6">1.1.5.3</ecNumber>
    </recommendedName>
</protein>
<evidence type="ECO:0000256" key="4">
    <source>
        <dbReference type="ARBA" id="ARBA00022827"/>
    </source>
</evidence>
<comment type="similarity">
    <text evidence="2 6">Belongs to the FAD-dependent glycerol-3-phosphate dehydrogenase family.</text>
</comment>
<dbReference type="Gene3D" id="6.10.250.1890">
    <property type="match status" value="1"/>
</dbReference>
<dbReference type="EMBL" id="CP020465">
    <property type="protein sequence ID" value="ASP47261.1"/>
    <property type="molecule type" value="Genomic_DNA"/>
</dbReference>
<keyword evidence="5 6" id="KW-0560">Oxidoreductase</keyword>
<evidence type="ECO:0000256" key="2">
    <source>
        <dbReference type="ARBA" id="ARBA00007330"/>
    </source>
</evidence>
<keyword evidence="3 6" id="KW-0285">Flavoprotein</keyword>
<evidence type="ECO:0000313" key="9">
    <source>
        <dbReference type="EMBL" id="ASP47261.1"/>
    </source>
</evidence>
<name>A0A222G624_9GAMM</name>
<dbReference type="OrthoDB" id="9766796at2"/>
<feature type="domain" description="Alpha-glycerophosphate oxidase C-terminal" evidence="8">
    <location>
        <begin position="385"/>
        <end position="479"/>
    </location>
</feature>
<evidence type="ECO:0000256" key="1">
    <source>
        <dbReference type="ARBA" id="ARBA00001974"/>
    </source>
</evidence>
<dbReference type="PROSITE" id="PS00978">
    <property type="entry name" value="FAD_G3PDH_2"/>
    <property type="match status" value="1"/>
</dbReference>
<dbReference type="Gene3D" id="3.50.50.60">
    <property type="entry name" value="FAD/NAD(P)-binding domain"/>
    <property type="match status" value="1"/>
</dbReference>
<sequence length="510" mass="57019">MNAINEVFDLAVIGGGINGAGIAADAAGRGLNVVLCEQNDLASATSSKSSKLIHGGLRYLEHYEFKLVRQALAEREILLKNAPHIIKPLQFRLPHQPHLRPAWLIRIGLFLYNNLARRVSLPASKGIKFSHDSPLVSNITKGFEYSDAWVDDARLVILNALSAQDNGAIIKTQTQCIKAIREDKVWVITLKDSLTGVISFIRARSIVNAAGPWVAQLFSDAFSLKSPQNIRLVKGSHIVVPRIHAQPEAYMLQNADQRIIFVTPFEDDFSLIGTTDVEYKGEPSDVEISDDEIDYLLDSTNAYFKKKISRADIITTYSGVRPLLDDESVNAQAVTRDYTLELEDLADKTPILSVFGGKITTYRKLAEAAVDKLSPYFPNIGPTWTADTPLPGGNFDNIDLLTQGIKKEFPWLPSALRTRLIRSYGTIIFALLNNIDSIEAMGFCFGADLYELEINFLIEHEWAINVEDIIWRRTKRGLYLSMSQVAFIQQHIDKHPSVVERKSLQNKKTI</sequence>
<dbReference type="InterPro" id="IPR000447">
    <property type="entry name" value="G3P_DH_FAD-dep"/>
</dbReference>
<keyword evidence="4" id="KW-0274">FAD</keyword>
<evidence type="ECO:0000256" key="6">
    <source>
        <dbReference type="RuleBase" id="RU361217"/>
    </source>
</evidence>
<dbReference type="PROSITE" id="PS00977">
    <property type="entry name" value="FAD_G3PDH_1"/>
    <property type="match status" value="1"/>
</dbReference>
<feature type="domain" description="FAD dependent oxidoreductase" evidence="7">
    <location>
        <begin position="9"/>
        <end position="327"/>
    </location>
</feature>
<gene>
    <name evidence="9" type="ORF">B5D82_05490</name>
</gene>
<dbReference type="GO" id="GO:0004368">
    <property type="term" value="F:glycerol-3-phosphate dehydrogenase (quinone) activity"/>
    <property type="evidence" value="ECO:0007669"/>
    <property type="project" value="UniProtKB-EC"/>
</dbReference>
<comment type="cofactor">
    <cofactor evidence="1 6">
        <name>FAD</name>
        <dbReference type="ChEBI" id="CHEBI:57692"/>
    </cofactor>
</comment>
<dbReference type="EC" id="1.1.5.3" evidence="6"/>
<dbReference type="KEGG" id="cber:B5D82_05490"/>
<proteinExistence type="inferred from homology"/>
<dbReference type="NCBIfam" id="NF008899">
    <property type="entry name" value="PRK12266.1"/>
    <property type="match status" value="1"/>
</dbReference>
<evidence type="ECO:0000256" key="3">
    <source>
        <dbReference type="ARBA" id="ARBA00022630"/>
    </source>
</evidence>
<evidence type="ECO:0000259" key="7">
    <source>
        <dbReference type="Pfam" id="PF01266"/>
    </source>
</evidence>
<dbReference type="GO" id="GO:0009331">
    <property type="term" value="C:glycerol-3-phosphate dehydrogenase (FAD) complex"/>
    <property type="evidence" value="ECO:0007669"/>
    <property type="project" value="UniProtKB-UniRule"/>
</dbReference>
<dbReference type="RefSeq" id="WP_081149822.1">
    <property type="nucleotide sequence ID" value="NZ_CP020465.1"/>
</dbReference>
<comment type="catalytic activity">
    <reaction evidence="6">
        <text>a quinone + sn-glycerol 3-phosphate = dihydroxyacetone phosphate + a quinol</text>
        <dbReference type="Rhea" id="RHEA:18977"/>
        <dbReference type="ChEBI" id="CHEBI:24646"/>
        <dbReference type="ChEBI" id="CHEBI:57597"/>
        <dbReference type="ChEBI" id="CHEBI:57642"/>
        <dbReference type="ChEBI" id="CHEBI:132124"/>
        <dbReference type="EC" id="1.1.5.3"/>
    </reaction>
</comment>
<dbReference type="Pfam" id="PF16901">
    <property type="entry name" value="DAO_C"/>
    <property type="match status" value="1"/>
</dbReference>
<dbReference type="PRINTS" id="PR01001">
    <property type="entry name" value="FADG3PDH"/>
</dbReference>
<evidence type="ECO:0000256" key="5">
    <source>
        <dbReference type="ARBA" id="ARBA00023002"/>
    </source>
</evidence>